<dbReference type="PANTHER" id="PTHR46975">
    <property type="entry name" value="PROTEIN SWEETIE"/>
    <property type="match status" value="1"/>
</dbReference>
<dbReference type="GO" id="GO:0005975">
    <property type="term" value="P:carbohydrate metabolic process"/>
    <property type="evidence" value="ECO:0007669"/>
    <property type="project" value="InterPro"/>
</dbReference>
<accession>A0AA38FU91</accession>
<dbReference type="Proteomes" id="UP000824469">
    <property type="component" value="Unassembled WGS sequence"/>
</dbReference>
<evidence type="ECO:0000313" key="2">
    <source>
        <dbReference type="Proteomes" id="UP000824469"/>
    </source>
</evidence>
<protein>
    <submittedName>
        <fullName evidence="1">Uncharacterized protein</fullName>
    </submittedName>
</protein>
<keyword evidence="2" id="KW-1185">Reference proteome</keyword>
<dbReference type="AlphaFoldDB" id="A0AA38FU91"/>
<comment type="caution">
    <text evidence="1">The sequence shown here is derived from an EMBL/GenBank/DDBJ whole genome shotgun (WGS) entry which is preliminary data.</text>
</comment>
<evidence type="ECO:0000313" key="1">
    <source>
        <dbReference type="EMBL" id="KAH9310193.1"/>
    </source>
</evidence>
<organism evidence="1 2">
    <name type="scientific">Taxus chinensis</name>
    <name type="common">Chinese yew</name>
    <name type="synonym">Taxus wallichiana var. chinensis</name>
    <dbReference type="NCBI Taxonomy" id="29808"/>
    <lineage>
        <taxon>Eukaryota</taxon>
        <taxon>Viridiplantae</taxon>
        <taxon>Streptophyta</taxon>
        <taxon>Embryophyta</taxon>
        <taxon>Tracheophyta</taxon>
        <taxon>Spermatophyta</taxon>
        <taxon>Pinopsida</taxon>
        <taxon>Pinidae</taxon>
        <taxon>Conifers II</taxon>
        <taxon>Cupressales</taxon>
        <taxon>Taxaceae</taxon>
        <taxon>Taxus</taxon>
    </lineage>
</organism>
<proteinExistence type="predicted"/>
<dbReference type="EMBL" id="JAHRHJ020000007">
    <property type="protein sequence ID" value="KAH9310193.1"/>
    <property type="molecule type" value="Genomic_DNA"/>
</dbReference>
<feature type="non-terminal residue" evidence="1">
    <location>
        <position position="155"/>
    </location>
</feature>
<dbReference type="PANTHER" id="PTHR46975:SF2">
    <property type="entry name" value="PROTEIN SWEETIE"/>
    <property type="match status" value="1"/>
</dbReference>
<feature type="non-terminal residue" evidence="1">
    <location>
        <position position="1"/>
    </location>
</feature>
<gene>
    <name evidence="1" type="ORF">KI387_038104</name>
</gene>
<sequence length="155" mass="17125">GWSAAVEALTAFVKYYVVPNRSSKNEGILLQPVLGYLNGALSYILSLTMKQLQVPKTAMNFFTVRTLIAYQALPDPLAYKSDHSRLLGLCTTPFRDASSCEESSSLRQLLDHRDASLGPLTPGRDSFEDELRAFEGGSDGPLPCIWEDELPIFPQ</sequence>
<name>A0AA38FU91_TAXCH</name>
<reference evidence="1 2" key="1">
    <citation type="journal article" date="2021" name="Nat. Plants">
        <title>The Taxus genome provides insights into paclitaxel biosynthesis.</title>
        <authorList>
            <person name="Xiong X."/>
            <person name="Gou J."/>
            <person name="Liao Q."/>
            <person name="Li Y."/>
            <person name="Zhou Q."/>
            <person name="Bi G."/>
            <person name="Li C."/>
            <person name="Du R."/>
            <person name="Wang X."/>
            <person name="Sun T."/>
            <person name="Guo L."/>
            <person name="Liang H."/>
            <person name="Lu P."/>
            <person name="Wu Y."/>
            <person name="Zhang Z."/>
            <person name="Ro D.K."/>
            <person name="Shang Y."/>
            <person name="Huang S."/>
            <person name="Yan J."/>
        </authorList>
    </citation>
    <scope>NUCLEOTIDE SEQUENCE [LARGE SCALE GENOMIC DNA]</scope>
    <source>
        <strain evidence="1">Ta-2019</strain>
    </source>
</reference>
<dbReference type="InterPro" id="IPR044218">
    <property type="entry name" value="SWEETIE"/>
</dbReference>